<dbReference type="Gene3D" id="2.40.10.350">
    <property type="entry name" value="Rod shape-determining protein MreC, domain 2"/>
    <property type="match status" value="1"/>
</dbReference>
<dbReference type="InterPro" id="IPR000595">
    <property type="entry name" value="cNMP-bd_dom"/>
</dbReference>
<evidence type="ECO:0000256" key="7">
    <source>
        <dbReference type="SAM" id="MobiDB-lite"/>
    </source>
</evidence>
<feature type="domain" description="Cyclic nucleotide-binding" evidence="8">
    <location>
        <begin position="212"/>
        <end position="291"/>
    </location>
</feature>
<dbReference type="Proteomes" id="UP001529340">
    <property type="component" value="Unassembled WGS sequence"/>
</dbReference>
<comment type="similarity">
    <text evidence="1 5">Belongs to the MreC family.</text>
</comment>
<comment type="function">
    <text evidence="5">Involved in formation and maintenance of cell shape.</text>
</comment>
<dbReference type="PROSITE" id="PS50042">
    <property type="entry name" value="CNMP_BINDING_3"/>
    <property type="match status" value="1"/>
</dbReference>
<evidence type="ECO:0000256" key="3">
    <source>
        <dbReference type="ARBA" id="ARBA00022960"/>
    </source>
</evidence>
<evidence type="ECO:0000256" key="5">
    <source>
        <dbReference type="PIRNR" id="PIRNR038471"/>
    </source>
</evidence>
<gene>
    <name evidence="9" type="primary">mreC</name>
    <name evidence="9" type="ORF">QUV96_09075</name>
</gene>
<feature type="region of interest" description="Disordered" evidence="7">
    <location>
        <begin position="188"/>
        <end position="208"/>
    </location>
</feature>
<dbReference type="InterPro" id="IPR007221">
    <property type="entry name" value="MreC"/>
</dbReference>
<reference evidence="9" key="2">
    <citation type="submission" date="2023-06" db="EMBL/GenBank/DDBJ databases">
        <authorList>
            <person name="Zeman M."/>
            <person name="Kubasova T."/>
            <person name="Jahodarova E."/>
            <person name="Nykrynova M."/>
            <person name="Rychlik I."/>
        </authorList>
    </citation>
    <scope>NUCLEOTIDE SEQUENCE</scope>
    <source>
        <strain evidence="9">ET39</strain>
    </source>
</reference>
<dbReference type="PANTHER" id="PTHR34138:SF1">
    <property type="entry name" value="CELL SHAPE-DETERMINING PROTEIN MREC"/>
    <property type="match status" value="1"/>
</dbReference>
<evidence type="ECO:0000313" key="10">
    <source>
        <dbReference type="Proteomes" id="UP001529340"/>
    </source>
</evidence>
<evidence type="ECO:0000313" key="9">
    <source>
        <dbReference type="EMBL" id="MDM8157788.1"/>
    </source>
</evidence>
<evidence type="ECO:0000256" key="4">
    <source>
        <dbReference type="ARBA" id="ARBA00032089"/>
    </source>
</evidence>
<organism evidence="9 10">
    <name type="scientific">Amedibacillus dolichus</name>
    <dbReference type="NCBI Taxonomy" id="31971"/>
    <lineage>
        <taxon>Bacteria</taxon>
        <taxon>Bacillati</taxon>
        <taxon>Bacillota</taxon>
        <taxon>Erysipelotrichia</taxon>
        <taxon>Erysipelotrichales</taxon>
        <taxon>Erysipelotrichaceae</taxon>
        <taxon>Amedibacillus</taxon>
    </lineage>
</organism>
<feature type="coiled-coil region" evidence="6">
    <location>
        <begin position="76"/>
        <end position="110"/>
    </location>
</feature>
<accession>A0ABT7UDT2</accession>
<dbReference type="InterPro" id="IPR055342">
    <property type="entry name" value="MreC_beta-barrel_core"/>
</dbReference>
<dbReference type="InterPro" id="IPR042177">
    <property type="entry name" value="Cell/Rod_1"/>
</dbReference>
<evidence type="ECO:0000256" key="1">
    <source>
        <dbReference type="ARBA" id="ARBA00009369"/>
    </source>
</evidence>
<dbReference type="Pfam" id="PF04085">
    <property type="entry name" value="MreC"/>
    <property type="match status" value="1"/>
</dbReference>
<name>A0ABT7UDT2_9FIRM</name>
<dbReference type="EMBL" id="JAUDCG010000044">
    <property type="protein sequence ID" value="MDM8157788.1"/>
    <property type="molecule type" value="Genomic_DNA"/>
</dbReference>
<dbReference type="PIRSF" id="PIRSF038471">
    <property type="entry name" value="MreC"/>
    <property type="match status" value="1"/>
</dbReference>
<proteinExistence type="inferred from homology"/>
<keyword evidence="6" id="KW-0175">Coiled coil</keyword>
<dbReference type="NCBIfam" id="TIGR00219">
    <property type="entry name" value="mreC"/>
    <property type="match status" value="1"/>
</dbReference>
<dbReference type="PANTHER" id="PTHR34138">
    <property type="entry name" value="CELL SHAPE-DETERMINING PROTEIN MREC"/>
    <property type="match status" value="1"/>
</dbReference>
<evidence type="ECO:0000256" key="6">
    <source>
        <dbReference type="SAM" id="Coils"/>
    </source>
</evidence>
<evidence type="ECO:0000259" key="8">
    <source>
        <dbReference type="PROSITE" id="PS50042"/>
    </source>
</evidence>
<evidence type="ECO:0000256" key="2">
    <source>
        <dbReference type="ARBA" id="ARBA00013855"/>
    </source>
</evidence>
<dbReference type="InterPro" id="IPR042175">
    <property type="entry name" value="Cell/Rod_MreC_2"/>
</dbReference>
<comment type="caution">
    <text evidence="9">The sequence shown here is derived from an EMBL/GenBank/DDBJ whole genome shotgun (WGS) entry which is preliminary data.</text>
</comment>
<dbReference type="RefSeq" id="WP_289608231.1">
    <property type="nucleotide sequence ID" value="NZ_JAUDCG010000044.1"/>
</dbReference>
<sequence>MSRFTRTQKILMCLIGFFLALGLLFQGMRQASIGDIGYSVLSYLKYGLIDYPLTSIKNFASDFSNLWKVQEENDYLKEQLSMTENYQALYENAQREKRELQELLNMNESLSDFNIISATVIGRDVSYWNDQITLNVGSNDGIQEDMIVVNSQGVVGKVHKVQDSTCIVKLLTCEDKSNKVAVRINFQNEDTGEDAQSEETDSASRAESVEGILESYDADEGAYVVSLLDEQEVEEGMRVVTSGKGGVYPSGLFVGTVKKVESLENQLGQVIYVEPLSNFQYFDYVSVIEVN</sequence>
<dbReference type="Gene3D" id="2.40.10.340">
    <property type="entry name" value="Rod shape-determining protein MreC, domain 1"/>
    <property type="match status" value="1"/>
</dbReference>
<protein>
    <recommendedName>
        <fullName evidence="2 5">Cell shape-determining protein MreC</fullName>
    </recommendedName>
    <alternativeName>
        <fullName evidence="4 5">Cell shape protein MreC</fullName>
    </alternativeName>
</protein>
<reference evidence="9" key="1">
    <citation type="submission" date="2023-06" db="EMBL/GenBank/DDBJ databases">
        <title>Identification and characterization of horizontal gene transfer across gut microbiota members of farm animals based on homology search.</title>
        <authorList>
            <person name="Schwarzerova J."/>
            <person name="Nykrynova M."/>
            <person name="Jureckova K."/>
            <person name="Cejkova D."/>
            <person name="Rychlik I."/>
        </authorList>
    </citation>
    <scope>NUCLEOTIDE SEQUENCE</scope>
    <source>
        <strain evidence="9">ET39</strain>
    </source>
</reference>
<keyword evidence="3 5" id="KW-0133">Cell shape</keyword>
<feature type="compositionally biased region" description="Acidic residues" evidence="7">
    <location>
        <begin position="190"/>
        <end position="201"/>
    </location>
</feature>
<keyword evidence="10" id="KW-1185">Reference proteome</keyword>